<reference evidence="8 9" key="1">
    <citation type="submission" date="2024-03" db="EMBL/GenBank/DDBJ databases">
        <title>Aureococcus anophagefferens CCMP1851 and Kratosvirus quantuckense: Draft genome of a second virus-susceptible host strain in the model system.</title>
        <authorList>
            <person name="Chase E."/>
            <person name="Truchon A.R."/>
            <person name="Schepens W."/>
            <person name="Wilhelm S.W."/>
        </authorList>
    </citation>
    <scope>NUCLEOTIDE SEQUENCE [LARGE SCALE GENOMIC DNA]</scope>
    <source>
        <strain evidence="8 9">CCMP1851</strain>
    </source>
</reference>
<keyword evidence="4 6" id="KW-1133">Transmembrane helix</keyword>
<protein>
    <submittedName>
        <fullName evidence="8">Serine-type endopeptidase</fullName>
    </submittedName>
</protein>
<keyword evidence="5 6" id="KW-0472">Membrane</keyword>
<evidence type="ECO:0000313" key="8">
    <source>
        <dbReference type="EMBL" id="KAK7248627.1"/>
    </source>
</evidence>
<comment type="subcellular location">
    <subcellularLocation>
        <location evidence="1">Membrane</location>
        <topology evidence="1">Multi-pass membrane protein</topology>
    </subcellularLocation>
</comment>
<keyword evidence="3 6" id="KW-0812">Transmembrane</keyword>
<comment type="similarity">
    <text evidence="2">Belongs to the peptidase S54 family.</text>
</comment>
<proteinExistence type="inferred from homology"/>
<evidence type="ECO:0000256" key="4">
    <source>
        <dbReference type="ARBA" id="ARBA00022989"/>
    </source>
</evidence>
<organism evidence="8 9">
    <name type="scientific">Aureococcus anophagefferens</name>
    <name type="common">Harmful bloom alga</name>
    <dbReference type="NCBI Taxonomy" id="44056"/>
    <lineage>
        <taxon>Eukaryota</taxon>
        <taxon>Sar</taxon>
        <taxon>Stramenopiles</taxon>
        <taxon>Ochrophyta</taxon>
        <taxon>Pelagophyceae</taxon>
        <taxon>Pelagomonadales</taxon>
        <taxon>Pelagomonadaceae</taxon>
        <taxon>Aureococcus</taxon>
    </lineage>
</organism>
<comment type="caution">
    <text evidence="8">The sequence shown here is derived from an EMBL/GenBank/DDBJ whole genome shotgun (WGS) entry which is preliminary data.</text>
</comment>
<dbReference type="PANTHER" id="PTHR45840:SF2">
    <property type="entry name" value="PROTEIN RHOMBOID-RELATED"/>
    <property type="match status" value="1"/>
</dbReference>
<evidence type="ECO:0000259" key="7">
    <source>
        <dbReference type="Pfam" id="PF01694"/>
    </source>
</evidence>
<feature type="transmembrane region" description="Helical" evidence="6">
    <location>
        <begin position="586"/>
        <end position="605"/>
    </location>
</feature>
<accession>A0ABR1G6F4</accession>
<evidence type="ECO:0000256" key="6">
    <source>
        <dbReference type="SAM" id="Phobius"/>
    </source>
</evidence>
<evidence type="ECO:0000313" key="9">
    <source>
        <dbReference type="Proteomes" id="UP001363151"/>
    </source>
</evidence>
<dbReference type="EMBL" id="JBBJCI010000088">
    <property type="protein sequence ID" value="KAK7248627.1"/>
    <property type="molecule type" value="Genomic_DNA"/>
</dbReference>
<evidence type="ECO:0000256" key="1">
    <source>
        <dbReference type="ARBA" id="ARBA00004141"/>
    </source>
</evidence>
<feature type="transmembrane region" description="Helical" evidence="6">
    <location>
        <begin position="553"/>
        <end position="574"/>
    </location>
</feature>
<feature type="transmembrane region" description="Helical" evidence="6">
    <location>
        <begin position="648"/>
        <end position="669"/>
    </location>
</feature>
<evidence type="ECO:0000256" key="5">
    <source>
        <dbReference type="ARBA" id="ARBA00023136"/>
    </source>
</evidence>
<gene>
    <name evidence="8" type="ORF">SO694_0016408</name>
</gene>
<feature type="domain" description="Peptidase S54 rhomboid" evidence="7">
    <location>
        <begin position="488"/>
        <end position="636"/>
    </location>
</feature>
<keyword evidence="9" id="KW-1185">Reference proteome</keyword>
<name>A0ABR1G6F4_AURAN</name>
<dbReference type="InterPro" id="IPR051739">
    <property type="entry name" value="Rhomboid_IM_Serine_Proteases"/>
</dbReference>
<evidence type="ECO:0000256" key="2">
    <source>
        <dbReference type="ARBA" id="ARBA00009045"/>
    </source>
</evidence>
<dbReference type="InterPro" id="IPR022764">
    <property type="entry name" value="Peptidase_S54_rhomboid_dom"/>
</dbReference>
<dbReference type="Gene3D" id="1.20.1540.10">
    <property type="entry name" value="Rhomboid-like"/>
    <property type="match status" value="1"/>
</dbReference>
<feature type="transmembrane region" description="Helical" evidence="6">
    <location>
        <begin position="439"/>
        <end position="458"/>
    </location>
</feature>
<dbReference type="Proteomes" id="UP001363151">
    <property type="component" value="Unassembled WGS sequence"/>
</dbReference>
<dbReference type="PANTHER" id="PTHR45840">
    <property type="entry name" value="RHOMBOID-RELATED PROTEIN"/>
    <property type="match status" value="1"/>
</dbReference>
<dbReference type="SUPFAM" id="SSF144091">
    <property type="entry name" value="Rhomboid-like"/>
    <property type="match status" value="1"/>
</dbReference>
<feature type="transmembrane region" description="Helical" evidence="6">
    <location>
        <begin position="617"/>
        <end position="636"/>
    </location>
</feature>
<dbReference type="InterPro" id="IPR035952">
    <property type="entry name" value="Rhomboid-like_sf"/>
</dbReference>
<feature type="transmembrane region" description="Helical" evidence="6">
    <location>
        <begin position="530"/>
        <end position="547"/>
    </location>
</feature>
<sequence length="745" mass="81834">MGSEVAPGDVALAEKKIRFDLIAEDDAASSPGGSTMASEKHHTYDQLVSLSSADSTRGDPGENKATVVSAKYANEFDAKTQRRCLAFYRRLDRGLGLVLHYVKGATSKHLTNLGVSYGSRLEVILYAQRHEVCWASHELGAKRRFDMRKIPKKFPLDELLLTDALADDPTKTRFRVTLGAEDADKRDTVELRVEIDRRFGTSRPNVEILELGHIEIELVFSAETEHARSVAIRGFELLRKHHMQIIPPDGDLAGIDALGGDVSPGAGSLSYGRGSESRGGGSFARASADFSLAAGGAKGGSVAALIADSYDPKRAPVHRRFRQEVRAAERGYKATVVEIHYEAFFFHTAQITLPDGNVFHLPHDNFIEGMWVTGAVRGFDLCFDADRNEYDVEYLEGPFEHDPETGADVVLSKFPKGTMFNRVHRADMHIDMSMQQTSGFPLFMVAITLAQVGVFVAWSDYVRRGALGGPVSLAVNMVGDWPKCGDQRGQLWRYVGYQFVHADASHIIYNAIVQLTLGIPVELVHGSPRICGIYLVSVVVGALAVVFATPQYIIVGASGGVYSLFGVHLGNVLLNFEEYRAGLCNRWMRILALGLFVFGDLVQYYEAREAGGRASTSYAAHLGGFAAGFVFALIFLHEMVDHPMEHCIRRLAWVVAAASVAFLVGWNVVNDPPKGLPAFYTDRENLPCCFQALYCDGLDQADWRDWKESFVCTSSGNKHVLWDGLGADAPDDTFSCSMLEDVLDA</sequence>
<evidence type="ECO:0000256" key="3">
    <source>
        <dbReference type="ARBA" id="ARBA00022692"/>
    </source>
</evidence>
<dbReference type="Pfam" id="PF01694">
    <property type="entry name" value="Rhomboid"/>
    <property type="match status" value="1"/>
</dbReference>